<dbReference type="Pfam" id="PF05698">
    <property type="entry name" value="Trigger_C"/>
    <property type="match status" value="1"/>
</dbReference>
<dbReference type="GO" id="GO:0015031">
    <property type="term" value="P:protein transport"/>
    <property type="evidence" value="ECO:0007669"/>
    <property type="project" value="InterPro"/>
</dbReference>
<dbReference type="SUPFAM" id="SSF109998">
    <property type="entry name" value="Triger factor/SurA peptide-binding domain-like"/>
    <property type="match status" value="1"/>
</dbReference>
<keyword evidence="9" id="KW-0493">Microtubule</keyword>
<comment type="function">
    <text evidence="15">Involved in protein export. Acts as a chaperone by maintaining the newly synthesized protein in an open conformation. Functions as a peptidyl-prolyl cis-trans isomerase.</text>
</comment>
<dbReference type="FunFam" id="1.10.3120.10:FF:000004">
    <property type="entry name" value="Chloroplast trigger factor"/>
    <property type="match status" value="1"/>
</dbReference>
<dbReference type="EC" id="5.2.1.8" evidence="6"/>
<dbReference type="GO" id="GO:0008017">
    <property type="term" value="F:microtubule binding"/>
    <property type="evidence" value="ECO:0007669"/>
    <property type="project" value="InterPro"/>
</dbReference>
<dbReference type="SUPFAM" id="SSF102735">
    <property type="entry name" value="Trigger factor ribosome-binding domain"/>
    <property type="match status" value="1"/>
</dbReference>
<name>A0AAV6KEU2_9ERIC</name>
<dbReference type="GO" id="GO:0000911">
    <property type="term" value="P:cytokinesis by cell plate formation"/>
    <property type="evidence" value="ECO:0007669"/>
    <property type="project" value="TreeGrafter"/>
</dbReference>
<protein>
    <recommendedName>
        <fullName evidence="6">peptidylprolyl isomerase</fullName>
        <ecNumber evidence="6">5.2.1.8</ecNumber>
    </recommendedName>
</protein>
<evidence type="ECO:0000256" key="5">
    <source>
        <dbReference type="ARBA" id="ARBA00006187"/>
    </source>
</evidence>
<evidence type="ECO:0000259" key="18">
    <source>
        <dbReference type="Pfam" id="PF05697"/>
    </source>
</evidence>
<dbReference type="Proteomes" id="UP000823749">
    <property type="component" value="Chromosome 4"/>
</dbReference>
<evidence type="ECO:0000256" key="2">
    <source>
        <dbReference type="ARBA" id="ARBA00004123"/>
    </source>
</evidence>
<keyword evidence="14" id="KW-0539">Nucleus</keyword>
<dbReference type="GO" id="GO:0006457">
    <property type="term" value="P:protein folding"/>
    <property type="evidence" value="ECO:0007669"/>
    <property type="project" value="InterPro"/>
</dbReference>
<dbReference type="Pfam" id="PF03999">
    <property type="entry name" value="MAP65_ASE1"/>
    <property type="match status" value="1"/>
</dbReference>
<organism evidence="20 21">
    <name type="scientific">Rhododendron griersonianum</name>
    <dbReference type="NCBI Taxonomy" id="479676"/>
    <lineage>
        <taxon>Eukaryota</taxon>
        <taxon>Viridiplantae</taxon>
        <taxon>Streptophyta</taxon>
        <taxon>Embryophyta</taxon>
        <taxon>Tracheophyta</taxon>
        <taxon>Spermatophyta</taxon>
        <taxon>Magnoliopsida</taxon>
        <taxon>eudicotyledons</taxon>
        <taxon>Gunneridae</taxon>
        <taxon>Pentapetalae</taxon>
        <taxon>asterids</taxon>
        <taxon>Ericales</taxon>
        <taxon>Ericaceae</taxon>
        <taxon>Ericoideae</taxon>
        <taxon>Rhodoreae</taxon>
        <taxon>Rhododendron</taxon>
    </lineage>
</organism>
<reference evidence="20" key="1">
    <citation type="submission" date="2020-08" db="EMBL/GenBank/DDBJ databases">
        <title>Plant Genome Project.</title>
        <authorList>
            <person name="Zhang R.-G."/>
        </authorList>
    </citation>
    <scope>NUCLEOTIDE SEQUENCE</scope>
    <source>
        <strain evidence="20">WSP0</strain>
        <tissue evidence="20">Leaf</tissue>
    </source>
</reference>
<dbReference type="InterPro" id="IPR005215">
    <property type="entry name" value="Trig_fac"/>
</dbReference>
<dbReference type="GO" id="GO:0000226">
    <property type="term" value="P:microtubule cytoskeleton organization"/>
    <property type="evidence" value="ECO:0007669"/>
    <property type="project" value="InterPro"/>
</dbReference>
<dbReference type="SUPFAM" id="SSF54534">
    <property type="entry name" value="FKBP-like"/>
    <property type="match status" value="1"/>
</dbReference>
<dbReference type="Pfam" id="PF05697">
    <property type="entry name" value="Trigger_N"/>
    <property type="match status" value="1"/>
</dbReference>
<proteinExistence type="inferred from homology"/>
<dbReference type="Gene3D" id="1.10.3120.10">
    <property type="entry name" value="Trigger factor, C-terminal domain"/>
    <property type="match status" value="1"/>
</dbReference>
<evidence type="ECO:0000259" key="19">
    <source>
        <dbReference type="Pfam" id="PF05698"/>
    </source>
</evidence>
<keyword evidence="10" id="KW-0697">Rotamase</keyword>
<evidence type="ECO:0000256" key="4">
    <source>
        <dbReference type="ARBA" id="ARBA00005464"/>
    </source>
</evidence>
<comment type="similarity">
    <text evidence="4">Belongs to the FKBP-type PPIase family. Tig subfamily.</text>
</comment>
<evidence type="ECO:0000256" key="8">
    <source>
        <dbReference type="ARBA" id="ARBA00022553"/>
    </source>
</evidence>
<evidence type="ECO:0000256" key="15">
    <source>
        <dbReference type="ARBA" id="ARBA00024849"/>
    </source>
</evidence>
<sequence>MALCSSTTTSTLPQFKPTSSTPSLSLSNSLFLQSNHTSTAHRFFTSHKLSTPPSRQFSLLQPQSPRFSTVFAASASSAAVADVQDKLPADILVTEMKEPNSRVRLSVEVPPAVCEDCYKRIIKEFMKMAKVPGFRPGKEVPENILVGHVGRKNIRQATVESILDRTLPHAMSSVSGRALKDSVRIATKFSDMEETYSSQNLVRYDVIVDLAPEVRWIAQDGYKNLKVVVEIDSEIDAHKASEQELRRRHKLLGSMRIVTDRGLQVGDVAVLDISATTIDQDESNIKKIPSAESKGFNFDTEDGDKVLPGFLDSVIGIQRGETKSFPLVFPESWRQENLRGVHAQFTVECKELFYRDLPELDDSLADKLLPECTTLKQVKESLLQQFLELELTAKDQATDNAILDQLRKMVEIEIPQSLFEEQGRQLYGAKLLQVQANMKLNEQQLASLSSPRAVKEYLEDQREDIEGIIRQNLAVGDIFKREDLQFSTEELVKEVENSIAEFKRQNQDYDEERVKEQRIWDEVGESDEERDKMLFQIDQECLDVYKRKVDHAAKSRAELLQTLADANVELTSLLSALGEKTFTGIPEKTSGTIKKQLEAIAPALEQLWKQKDERIKEFFNIVKAKEESLSRKDILDKVEKWMSACEEESWLEDYNRDENRYNASRGAHLNLKRAEKARVLVNKIPALVDTLVTKTRAWEEDRGITFSYDGVPLLAMLDEYAMLRHDREEEKRRMRDQKKFQEQVNPEPEVFGSKPTPSPGRSSLGAKKVVGPRANGGGANGTPIKRLSLNQNGSRSINKDGKRDNNTRPIAPVNYVAMSKEDDASPISGTEPLPASP</sequence>
<dbReference type="InterPro" id="IPR008880">
    <property type="entry name" value="Trigger_fac_C"/>
</dbReference>
<feature type="domain" description="Trigger factor C-terminal" evidence="19">
    <location>
        <begin position="374"/>
        <end position="510"/>
    </location>
</feature>
<dbReference type="InterPro" id="IPR008881">
    <property type="entry name" value="Trigger_fac_ribosome-bd_bac"/>
</dbReference>
<keyword evidence="7" id="KW-0963">Cytoplasm</keyword>
<feature type="compositionally biased region" description="Basic and acidic residues" evidence="17">
    <location>
        <begin position="728"/>
        <end position="741"/>
    </location>
</feature>
<dbReference type="InterPro" id="IPR027304">
    <property type="entry name" value="Trigger_fact/SurA_dom_sf"/>
</dbReference>
<dbReference type="HAMAP" id="MF_00303">
    <property type="entry name" value="Trigger_factor_Tig"/>
    <property type="match status" value="1"/>
</dbReference>
<dbReference type="PANTHER" id="PTHR19321:SF41">
    <property type="entry name" value="FASCETTO-RELATED"/>
    <property type="match status" value="1"/>
</dbReference>
<comment type="subcellular location">
    <subcellularLocation>
        <location evidence="3">Cytoplasm</location>
        <location evidence="3">Cytoskeleton</location>
    </subcellularLocation>
    <subcellularLocation>
        <location evidence="2">Nucleus</location>
    </subcellularLocation>
</comment>
<dbReference type="Gene3D" id="3.30.70.1050">
    <property type="entry name" value="Trigger factor ribosome-binding domain"/>
    <property type="match status" value="1"/>
</dbReference>
<accession>A0AAV6KEU2</accession>
<keyword evidence="8" id="KW-0597">Phosphoprotein</keyword>
<keyword evidence="11" id="KW-0143">Chaperone</keyword>
<evidence type="ECO:0000256" key="11">
    <source>
        <dbReference type="ARBA" id="ARBA00023186"/>
    </source>
</evidence>
<dbReference type="EMBL" id="JACTNZ010000004">
    <property type="protein sequence ID" value="KAG5551031.1"/>
    <property type="molecule type" value="Genomic_DNA"/>
</dbReference>
<dbReference type="GO" id="GO:0003755">
    <property type="term" value="F:peptidyl-prolyl cis-trans isomerase activity"/>
    <property type="evidence" value="ECO:0007669"/>
    <property type="project" value="UniProtKB-KW"/>
</dbReference>
<keyword evidence="16" id="KW-0175">Coiled coil</keyword>
<dbReference type="Gene3D" id="3.10.50.40">
    <property type="match status" value="1"/>
</dbReference>
<dbReference type="PANTHER" id="PTHR19321">
    <property type="entry name" value="PROTEIN REGULATOR OF CYTOKINESIS 1 PRC1-RELATED"/>
    <property type="match status" value="1"/>
</dbReference>
<dbReference type="GO" id="GO:0005634">
    <property type="term" value="C:nucleus"/>
    <property type="evidence" value="ECO:0007669"/>
    <property type="project" value="UniProtKB-SubCell"/>
</dbReference>
<keyword evidence="13" id="KW-0413">Isomerase</keyword>
<feature type="domain" description="Trigger factor ribosome-binding bacterial" evidence="18">
    <location>
        <begin position="93"/>
        <end position="232"/>
    </location>
</feature>
<evidence type="ECO:0000256" key="3">
    <source>
        <dbReference type="ARBA" id="ARBA00004245"/>
    </source>
</evidence>
<dbReference type="GO" id="GO:0005819">
    <property type="term" value="C:spindle"/>
    <property type="evidence" value="ECO:0007669"/>
    <property type="project" value="TreeGrafter"/>
</dbReference>
<gene>
    <name evidence="20" type="ORF">RHGRI_009458</name>
</gene>
<feature type="coiled-coil region" evidence="16">
    <location>
        <begin position="492"/>
        <end position="519"/>
    </location>
</feature>
<feature type="compositionally biased region" description="Basic and acidic residues" evidence="17">
    <location>
        <begin position="797"/>
        <end position="806"/>
    </location>
</feature>
<evidence type="ECO:0000256" key="16">
    <source>
        <dbReference type="SAM" id="Coils"/>
    </source>
</evidence>
<evidence type="ECO:0000256" key="14">
    <source>
        <dbReference type="ARBA" id="ARBA00023242"/>
    </source>
</evidence>
<dbReference type="InterPro" id="IPR036611">
    <property type="entry name" value="Trigger_fac_ribosome-bd_sf"/>
</dbReference>
<evidence type="ECO:0000313" key="21">
    <source>
        <dbReference type="Proteomes" id="UP000823749"/>
    </source>
</evidence>
<dbReference type="FunFam" id="3.30.70.1050:FF:000004">
    <property type="entry name" value="Trigger factor"/>
    <property type="match status" value="1"/>
</dbReference>
<dbReference type="Gene3D" id="1.20.58.1520">
    <property type="match status" value="1"/>
</dbReference>
<dbReference type="FunFam" id="3.10.50.40:FF:000001">
    <property type="entry name" value="Trigger factor"/>
    <property type="match status" value="1"/>
</dbReference>
<keyword evidence="21" id="KW-1185">Reference proteome</keyword>
<comment type="similarity">
    <text evidence="5">Belongs to the MAP65/ASE1 family.</text>
</comment>
<dbReference type="InterPro" id="IPR007145">
    <property type="entry name" value="MAP65_Ase1_PRC1"/>
</dbReference>
<evidence type="ECO:0000256" key="17">
    <source>
        <dbReference type="SAM" id="MobiDB-lite"/>
    </source>
</evidence>
<evidence type="ECO:0000256" key="9">
    <source>
        <dbReference type="ARBA" id="ARBA00022701"/>
    </source>
</evidence>
<feature type="region of interest" description="Disordered" evidence="17">
    <location>
        <begin position="1"/>
        <end position="25"/>
    </location>
</feature>
<evidence type="ECO:0000256" key="7">
    <source>
        <dbReference type="ARBA" id="ARBA00022490"/>
    </source>
</evidence>
<evidence type="ECO:0000256" key="1">
    <source>
        <dbReference type="ARBA" id="ARBA00000971"/>
    </source>
</evidence>
<feature type="compositionally biased region" description="Polar residues" evidence="17">
    <location>
        <begin position="1"/>
        <end position="13"/>
    </location>
</feature>
<comment type="catalytic activity">
    <reaction evidence="1">
        <text>[protein]-peptidylproline (omega=180) = [protein]-peptidylproline (omega=0)</text>
        <dbReference type="Rhea" id="RHEA:16237"/>
        <dbReference type="Rhea" id="RHEA-COMP:10747"/>
        <dbReference type="Rhea" id="RHEA-COMP:10748"/>
        <dbReference type="ChEBI" id="CHEBI:83833"/>
        <dbReference type="ChEBI" id="CHEBI:83834"/>
        <dbReference type="EC" id="5.2.1.8"/>
    </reaction>
</comment>
<comment type="caution">
    <text evidence="20">The sequence shown here is derived from an EMBL/GenBank/DDBJ whole genome shotgun (WGS) entry which is preliminary data.</text>
</comment>
<evidence type="ECO:0000256" key="13">
    <source>
        <dbReference type="ARBA" id="ARBA00023235"/>
    </source>
</evidence>
<keyword evidence="12" id="KW-0206">Cytoskeleton</keyword>
<dbReference type="FunFam" id="1.20.58.1520:FF:000002">
    <property type="entry name" value="65-kDa microtubule-associated protein 6"/>
    <property type="match status" value="1"/>
</dbReference>
<evidence type="ECO:0000256" key="10">
    <source>
        <dbReference type="ARBA" id="ARBA00023110"/>
    </source>
</evidence>
<dbReference type="GO" id="GO:0005874">
    <property type="term" value="C:microtubule"/>
    <property type="evidence" value="ECO:0007669"/>
    <property type="project" value="UniProtKB-KW"/>
</dbReference>
<evidence type="ECO:0000256" key="12">
    <source>
        <dbReference type="ARBA" id="ARBA00023212"/>
    </source>
</evidence>
<dbReference type="GO" id="GO:0005737">
    <property type="term" value="C:cytoplasm"/>
    <property type="evidence" value="ECO:0007669"/>
    <property type="project" value="TreeGrafter"/>
</dbReference>
<dbReference type="InterPro" id="IPR037041">
    <property type="entry name" value="Trigger_fac_C_sf"/>
</dbReference>
<evidence type="ECO:0000313" key="20">
    <source>
        <dbReference type="EMBL" id="KAG5551031.1"/>
    </source>
</evidence>
<dbReference type="AlphaFoldDB" id="A0AAV6KEU2"/>
<dbReference type="InterPro" id="IPR046357">
    <property type="entry name" value="PPIase_dom_sf"/>
</dbReference>
<evidence type="ECO:0000256" key="6">
    <source>
        <dbReference type="ARBA" id="ARBA00013194"/>
    </source>
</evidence>
<feature type="region of interest" description="Disordered" evidence="17">
    <location>
        <begin position="728"/>
        <end position="837"/>
    </location>
</feature>